<accession>A0A2G9YRH1</accession>
<comment type="caution">
    <text evidence="1">The sequence shown here is derived from an EMBL/GenBank/DDBJ whole genome shotgun (WGS) entry which is preliminary data.</text>
</comment>
<dbReference type="Proteomes" id="UP000231567">
    <property type="component" value="Unassembled WGS sequence"/>
</dbReference>
<proteinExistence type="predicted"/>
<dbReference type="AlphaFoldDB" id="A0A2G9YRH1"/>
<gene>
    <name evidence="1" type="ORF">COX39_00890</name>
</gene>
<protein>
    <submittedName>
        <fullName evidence="1">Uncharacterized protein</fullName>
    </submittedName>
</protein>
<sequence length="74" mass="8889">MFSIFTSNLHFFDQVTYLVGLIQENFNKIKLTHNFYYIIQLLKFFVKNNNFSTKHFEILSLVAKVFLKLFFGIN</sequence>
<organism evidence="1 2">
    <name type="scientific">Candidatus Nealsonbacteria bacterium CG23_combo_of_CG06-09_8_20_14_all_40_13</name>
    <dbReference type="NCBI Taxonomy" id="1974724"/>
    <lineage>
        <taxon>Bacteria</taxon>
        <taxon>Candidatus Nealsoniibacteriota</taxon>
    </lineage>
</organism>
<dbReference type="EMBL" id="PCRM01000014">
    <property type="protein sequence ID" value="PIP21837.1"/>
    <property type="molecule type" value="Genomic_DNA"/>
</dbReference>
<name>A0A2G9YRH1_9BACT</name>
<evidence type="ECO:0000313" key="1">
    <source>
        <dbReference type="EMBL" id="PIP21837.1"/>
    </source>
</evidence>
<evidence type="ECO:0000313" key="2">
    <source>
        <dbReference type="Proteomes" id="UP000231567"/>
    </source>
</evidence>
<reference evidence="1 2" key="1">
    <citation type="submission" date="2017-09" db="EMBL/GenBank/DDBJ databases">
        <title>Depth-based differentiation of microbial function through sediment-hosted aquifers and enrichment of novel symbionts in the deep terrestrial subsurface.</title>
        <authorList>
            <person name="Probst A.J."/>
            <person name="Ladd B."/>
            <person name="Jarett J.K."/>
            <person name="Geller-Mcgrath D.E."/>
            <person name="Sieber C.M."/>
            <person name="Emerson J.B."/>
            <person name="Anantharaman K."/>
            <person name="Thomas B.C."/>
            <person name="Malmstrom R."/>
            <person name="Stieglmeier M."/>
            <person name="Klingl A."/>
            <person name="Woyke T."/>
            <person name="Ryan C.M."/>
            <person name="Banfield J.F."/>
        </authorList>
    </citation>
    <scope>NUCLEOTIDE SEQUENCE [LARGE SCALE GENOMIC DNA]</scope>
    <source>
        <strain evidence="1">CG23_combo_of_CG06-09_8_20_14_all_40_13</strain>
    </source>
</reference>